<dbReference type="InterPro" id="IPR008927">
    <property type="entry name" value="6-PGluconate_DH-like_C_sf"/>
</dbReference>
<dbReference type="GO" id="GO:0006631">
    <property type="term" value="P:fatty acid metabolic process"/>
    <property type="evidence" value="ECO:0007669"/>
    <property type="project" value="InterPro"/>
</dbReference>
<feature type="domain" description="3-hydroxyacyl-CoA dehydrogenase NAD binding" evidence="3">
    <location>
        <begin position="56"/>
        <end position="164"/>
    </location>
</feature>
<evidence type="ECO:0000259" key="3">
    <source>
        <dbReference type="Pfam" id="PF02737"/>
    </source>
</evidence>
<keyword evidence="1" id="KW-0560">Oxidoreductase</keyword>
<feature type="domain" description="3-hydroxyacyl-CoA dehydrogenase C-terminal" evidence="2">
    <location>
        <begin position="176"/>
        <end position="271"/>
    </location>
</feature>
<dbReference type="PANTHER" id="PTHR48075:SF5">
    <property type="entry name" value="3-HYDROXYBUTYRYL-COA DEHYDROGENASE"/>
    <property type="match status" value="1"/>
</dbReference>
<keyword evidence="5" id="KW-1185">Reference proteome</keyword>
<evidence type="ECO:0000313" key="4">
    <source>
        <dbReference type="EMBL" id="TYR35603.1"/>
    </source>
</evidence>
<proteinExistence type="predicted"/>
<dbReference type="Gene3D" id="1.10.1040.10">
    <property type="entry name" value="N-(1-d-carboxylethyl)-l-norvaline Dehydrogenase, domain 2"/>
    <property type="match status" value="1"/>
</dbReference>
<protein>
    <submittedName>
        <fullName evidence="4">3-hydroxyacyl-CoA dehydrogenase</fullName>
    </submittedName>
</protein>
<organism evidence="4 5">
    <name type="scientific">Sphingobacterium phlebotomi</name>
    <dbReference type="NCBI Taxonomy" id="2605433"/>
    <lineage>
        <taxon>Bacteria</taxon>
        <taxon>Pseudomonadati</taxon>
        <taxon>Bacteroidota</taxon>
        <taxon>Sphingobacteriia</taxon>
        <taxon>Sphingobacteriales</taxon>
        <taxon>Sphingobacteriaceae</taxon>
        <taxon>Sphingobacterium</taxon>
    </lineage>
</organism>
<name>A0A5D4H5T2_9SPHI</name>
<dbReference type="InterPro" id="IPR036291">
    <property type="entry name" value="NAD(P)-bd_dom_sf"/>
</dbReference>
<dbReference type="GO" id="GO:0070403">
    <property type="term" value="F:NAD+ binding"/>
    <property type="evidence" value="ECO:0007669"/>
    <property type="project" value="InterPro"/>
</dbReference>
<dbReference type="PANTHER" id="PTHR48075">
    <property type="entry name" value="3-HYDROXYACYL-COA DEHYDROGENASE FAMILY PROTEIN"/>
    <property type="match status" value="1"/>
</dbReference>
<dbReference type="Proteomes" id="UP000322362">
    <property type="component" value="Unassembled WGS sequence"/>
</dbReference>
<dbReference type="SUPFAM" id="SSF48179">
    <property type="entry name" value="6-phosphogluconate dehydrogenase C-terminal domain-like"/>
    <property type="match status" value="1"/>
</dbReference>
<dbReference type="InterPro" id="IPR006176">
    <property type="entry name" value="3-OHacyl-CoA_DH_NAD-bd"/>
</dbReference>
<dbReference type="Gene3D" id="3.40.50.720">
    <property type="entry name" value="NAD(P)-binding Rossmann-like Domain"/>
    <property type="match status" value="1"/>
</dbReference>
<dbReference type="InterPro" id="IPR013328">
    <property type="entry name" value="6PGD_dom2"/>
</dbReference>
<dbReference type="Pfam" id="PF02737">
    <property type="entry name" value="3HCDH_N"/>
    <property type="match status" value="1"/>
</dbReference>
<dbReference type="AlphaFoldDB" id="A0A5D4H5T2"/>
<dbReference type="InterPro" id="IPR006108">
    <property type="entry name" value="3HC_DH_C"/>
</dbReference>
<dbReference type="RefSeq" id="WP_148919629.1">
    <property type="nucleotide sequence ID" value="NZ_VTAV01000008.1"/>
</dbReference>
<evidence type="ECO:0000259" key="2">
    <source>
        <dbReference type="Pfam" id="PF00725"/>
    </source>
</evidence>
<evidence type="ECO:0000313" key="5">
    <source>
        <dbReference type="Proteomes" id="UP000322362"/>
    </source>
</evidence>
<dbReference type="SUPFAM" id="SSF51735">
    <property type="entry name" value="NAD(P)-binding Rossmann-fold domains"/>
    <property type="match status" value="1"/>
</dbReference>
<dbReference type="GO" id="GO:0016616">
    <property type="term" value="F:oxidoreductase activity, acting on the CH-OH group of donors, NAD or NADP as acceptor"/>
    <property type="evidence" value="ECO:0007669"/>
    <property type="project" value="InterPro"/>
</dbReference>
<reference evidence="4 5" key="1">
    <citation type="submission" date="2019-08" db="EMBL/GenBank/DDBJ databases">
        <title>Phlebobacter frassis gen. nov. sp. nov., a new member of family Sphingobacteriaceae isolated from sand fly rearing media.</title>
        <authorList>
            <person name="Kakumanu M.L."/>
            <person name="Marayati B.F."/>
            <person name="Wada-Katsumata A."/>
            <person name="Wasserberg G."/>
            <person name="Schal C."/>
            <person name="Apperson C.S."/>
            <person name="Ponnusamy L."/>
        </authorList>
    </citation>
    <scope>NUCLEOTIDE SEQUENCE [LARGE SCALE GENOMIC DNA]</scope>
    <source>
        <strain evidence="4 5">SSI9</strain>
    </source>
</reference>
<accession>A0A5D4H5T2</accession>
<sequence>METRNGVANPIMVVGQDQLTYSVACSLLDGGHPVLLLTDDRGAAERYVRKEIHDCTKLAVITDWPKEITAKLVILVTPDKLLAKHQCINQVENRASKDTIIAVNMESIGLEQIQADSTRPTRIFGLNWSYPVHRTFFAEIISNAETDPAMLAQLENWVNVYGKKDACTVKNGFSIRARMMAAMLREGLYLVENEFASIESVDRACRNDAGFYMSFVGNFRYMDLMGTYAYGMVMKDLNRELSNRITLPKILQEKKDKEETGMAKGKGFYTYSAEEKAYWDTIFRTFSQEIQQLIKKYPHESFDH</sequence>
<dbReference type="Pfam" id="PF00725">
    <property type="entry name" value="3HCDH"/>
    <property type="match status" value="1"/>
</dbReference>
<gene>
    <name evidence="4" type="ORF">FXV77_12870</name>
</gene>
<comment type="caution">
    <text evidence="4">The sequence shown here is derived from an EMBL/GenBank/DDBJ whole genome shotgun (WGS) entry which is preliminary data.</text>
</comment>
<dbReference type="EMBL" id="VTAV01000008">
    <property type="protein sequence ID" value="TYR35603.1"/>
    <property type="molecule type" value="Genomic_DNA"/>
</dbReference>
<evidence type="ECO:0000256" key="1">
    <source>
        <dbReference type="ARBA" id="ARBA00023002"/>
    </source>
</evidence>